<dbReference type="SMART" id="SM00220">
    <property type="entry name" value="S_TKc"/>
    <property type="match status" value="1"/>
</dbReference>
<keyword evidence="5 11" id="KW-0418">Kinase</keyword>
<comment type="caution">
    <text evidence="11">The sequence shown here is derived from an EMBL/GenBank/DDBJ whole genome shotgun (WGS) entry which is preliminary data.</text>
</comment>
<evidence type="ECO:0000259" key="10">
    <source>
        <dbReference type="PROSITE" id="PS50011"/>
    </source>
</evidence>
<keyword evidence="3" id="KW-0808">Transferase</keyword>
<feature type="region of interest" description="Disordered" evidence="9">
    <location>
        <begin position="293"/>
        <end position="328"/>
    </location>
</feature>
<protein>
    <recommendedName>
        <fullName evidence="1">non-specific serine/threonine protein kinase</fullName>
        <ecNumber evidence="1">2.7.11.1</ecNumber>
    </recommendedName>
</protein>
<gene>
    <name evidence="11" type="ORF">G9U51_00210</name>
</gene>
<dbReference type="RefSeq" id="WP_166191492.1">
    <property type="nucleotide sequence ID" value="NZ_JAAOIV010000001.1"/>
</dbReference>
<dbReference type="GO" id="GO:0004674">
    <property type="term" value="F:protein serine/threonine kinase activity"/>
    <property type="evidence" value="ECO:0007669"/>
    <property type="project" value="UniProtKB-KW"/>
</dbReference>
<dbReference type="InterPro" id="IPR011009">
    <property type="entry name" value="Kinase-like_dom_sf"/>
</dbReference>
<dbReference type="PROSITE" id="PS50011">
    <property type="entry name" value="PROTEIN_KINASE_DOM"/>
    <property type="match status" value="1"/>
</dbReference>
<dbReference type="GO" id="GO:0005524">
    <property type="term" value="F:ATP binding"/>
    <property type="evidence" value="ECO:0007669"/>
    <property type="project" value="UniProtKB-KW"/>
</dbReference>
<dbReference type="SUPFAM" id="SSF56112">
    <property type="entry name" value="Protein kinase-like (PK-like)"/>
    <property type="match status" value="1"/>
</dbReference>
<name>A0A967B424_9MICO</name>
<evidence type="ECO:0000256" key="2">
    <source>
        <dbReference type="ARBA" id="ARBA00022527"/>
    </source>
</evidence>
<dbReference type="Pfam" id="PF02342">
    <property type="entry name" value="TerD"/>
    <property type="match status" value="1"/>
</dbReference>
<keyword evidence="12" id="KW-1185">Reference proteome</keyword>
<accession>A0A967B424</accession>
<comment type="catalytic activity">
    <reaction evidence="8">
        <text>L-seryl-[protein] + ATP = O-phospho-L-seryl-[protein] + ADP + H(+)</text>
        <dbReference type="Rhea" id="RHEA:17989"/>
        <dbReference type="Rhea" id="RHEA-COMP:9863"/>
        <dbReference type="Rhea" id="RHEA-COMP:11604"/>
        <dbReference type="ChEBI" id="CHEBI:15378"/>
        <dbReference type="ChEBI" id="CHEBI:29999"/>
        <dbReference type="ChEBI" id="CHEBI:30616"/>
        <dbReference type="ChEBI" id="CHEBI:83421"/>
        <dbReference type="ChEBI" id="CHEBI:456216"/>
        <dbReference type="EC" id="2.7.11.1"/>
    </reaction>
</comment>
<dbReference type="InterPro" id="IPR000719">
    <property type="entry name" value="Prot_kinase_dom"/>
</dbReference>
<evidence type="ECO:0000256" key="5">
    <source>
        <dbReference type="ARBA" id="ARBA00022777"/>
    </source>
</evidence>
<evidence type="ECO:0000256" key="7">
    <source>
        <dbReference type="ARBA" id="ARBA00047899"/>
    </source>
</evidence>
<evidence type="ECO:0000256" key="4">
    <source>
        <dbReference type="ARBA" id="ARBA00022741"/>
    </source>
</evidence>
<reference evidence="11" key="1">
    <citation type="submission" date="2020-03" db="EMBL/GenBank/DDBJ databases">
        <title>Draft sequencing of Calidifontibacter sp. DB0510.</title>
        <authorList>
            <person name="Kim D.-U."/>
        </authorList>
    </citation>
    <scope>NUCLEOTIDE SEQUENCE</scope>
    <source>
        <strain evidence="11">DB0510</strain>
    </source>
</reference>
<proteinExistence type="predicted"/>
<keyword evidence="6" id="KW-0067">ATP-binding</keyword>
<dbReference type="Gene3D" id="2.60.60.30">
    <property type="entry name" value="sav2460 like domains"/>
    <property type="match status" value="1"/>
</dbReference>
<dbReference type="FunFam" id="1.10.510.10:FF:000021">
    <property type="entry name" value="Serine/threonine protein kinase"/>
    <property type="match status" value="1"/>
</dbReference>
<evidence type="ECO:0000313" key="11">
    <source>
        <dbReference type="EMBL" id="NHN54206.1"/>
    </source>
</evidence>
<dbReference type="InterPro" id="IPR008271">
    <property type="entry name" value="Ser/Thr_kinase_AS"/>
</dbReference>
<evidence type="ECO:0000256" key="9">
    <source>
        <dbReference type="SAM" id="MobiDB-lite"/>
    </source>
</evidence>
<dbReference type="PROSITE" id="PS00108">
    <property type="entry name" value="PROTEIN_KINASE_ST"/>
    <property type="match status" value="1"/>
</dbReference>
<keyword evidence="2" id="KW-0723">Serine/threonine-protein kinase</keyword>
<comment type="catalytic activity">
    <reaction evidence="7">
        <text>L-threonyl-[protein] + ATP = O-phospho-L-threonyl-[protein] + ADP + H(+)</text>
        <dbReference type="Rhea" id="RHEA:46608"/>
        <dbReference type="Rhea" id="RHEA-COMP:11060"/>
        <dbReference type="Rhea" id="RHEA-COMP:11605"/>
        <dbReference type="ChEBI" id="CHEBI:15378"/>
        <dbReference type="ChEBI" id="CHEBI:30013"/>
        <dbReference type="ChEBI" id="CHEBI:30616"/>
        <dbReference type="ChEBI" id="CHEBI:61977"/>
        <dbReference type="ChEBI" id="CHEBI:456216"/>
        <dbReference type="EC" id="2.7.11.1"/>
    </reaction>
</comment>
<dbReference type="InterPro" id="IPR003325">
    <property type="entry name" value="TerD"/>
</dbReference>
<dbReference type="EC" id="2.7.11.1" evidence="1"/>
<dbReference type="CDD" id="cd14014">
    <property type="entry name" value="STKc_PknB_like"/>
    <property type="match status" value="1"/>
</dbReference>
<evidence type="ECO:0000256" key="8">
    <source>
        <dbReference type="ARBA" id="ARBA00048679"/>
    </source>
</evidence>
<dbReference type="AlphaFoldDB" id="A0A967B424"/>
<dbReference type="GO" id="GO:0045717">
    <property type="term" value="P:negative regulation of fatty acid biosynthetic process"/>
    <property type="evidence" value="ECO:0007669"/>
    <property type="project" value="UniProtKB-ARBA"/>
</dbReference>
<evidence type="ECO:0000256" key="3">
    <source>
        <dbReference type="ARBA" id="ARBA00022679"/>
    </source>
</evidence>
<dbReference type="Gene3D" id="1.10.510.10">
    <property type="entry name" value="Transferase(Phosphotransferase) domain 1"/>
    <property type="match status" value="1"/>
</dbReference>
<dbReference type="PANTHER" id="PTHR43289:SF6">
    <property type="entry name" value="SERINE_THREONINE-PROTEIN KINASE NEKL-3"/>
    <property type="match status" value="1"/>
</dbReference>
<dbReference type="Gene3D" id="3.30.200.20">
    <property type="entry name" value="Phosphorylase Kinase, domain 1"/>
    <property type="match status" value="1"/>
</dbReference>
<evidence type="ECO:0000313" key="12">
    <source>
        <dbReference type="Proteomes" id="UP000744769"/>
    </source>
</evidence>
<dbReference type="FunFam" id="3.30.200.20:FF:000035">
    <property type="entry name" value="Serine/threonine protein kinase Stk1"/>
    <property type="match status" value="1"/>
</dbReference>
<dbReference type="Proteomes" id="UP000744769">
    <property type="component" value="Unassembled WGS sequence"/>
</dbReference>
<evidence type="ECO:0000256" key="1">
    <source>
        <dbReference type="ARBA" id="ARBA00012513"/>
    </source>
</evidence>
<dbReference type="EMBL" id="JAAOIV010000001">
    <property type="protein sequence ID" value="NHN54206.1"/>
    <property type="molecule type" value="Genomic_DNA"/>
</dbReference>
<feature type="domain" description="Protein kinase" evidence="10">
    <location>
        <begin position="13"/>
        <end position="270"/>
    </location>
</feature>
<dbReference type="Pfam" id="PF00069">
    <property type="entry name" value="Pkinase"/>
    <property type="match status" value="1"/>
</dbReference>
<dbReference type="CDD" id="cd06974">
    <property type="entry name" value="TerD_like"/>
    <property type="match status" value="1"/>
</dbReference>
<evidence type="ECO:0000256" key="6">
    <source>
        <dbReference type="ARBA" id="ARBA00022840"/>
    </source>
</evidence>
<dbReference type="PANTHER" id="PTHR43289">
    <property type="entry name" value="MITOGEN-ACTIVATED PROTEIN KINASE KINASE KINASE 20-RELATED"/>
    <property type="match status" value="1"/>
</dbReference>
<organism evidence="11 12">
    <name type="scientific">Metallococcus carri</name>
    <dbReference type="NCBI Taxonomy" id="1656884"/>
    <lineage>
        <taxon>Bacteria</taxon>
        <taxon>Bacillati</taxon>
        <taxon>Actinomycetota</taxon>
        <taxon>Actinomycetes</taxon>
        <taxon>Micrococcales</taxon>
        <taxon>Dermacoccaceae</taxon>
        <taxon>Metallococcus</taxon>
    </lineage>
</organism>
<keyword evidence="4" id="KW-0547">Nucleotide-binding</keyword>
<sequence>MQHQAGVSIGGRYRLVEPIAVGGMGEVWHARDEVLDRPVALKQVRPGLAGDPQFLERFRAEARNAAQLAHGNIAQVHDYGEAGGSAYIVMELVDGQPLSSIIAERAPLPETDAVHLLAQAALALHAAHVKGIVHRDVKPANIVVDGDGTAKLTDFGIARARDSSSITRAGEVLGTPQYLAPEAALGQEVTPLADVYALAVVGYELLAGCLPFSADTAVGFALAHVNQPAPELPSTVSDRLRALIHEAMAKDPAQRPASAARFAQGLQEAIGGAVTTLRIPVRAAHAAAPTPEAPTVIAAGPDDATVITRPEPENTPTPALELQRGQNAPLSSPGLRIRVEAAGAVALDLVACELGANRTALGDDSLVFYNQPASPDGAVRLDGDGGIEIDTNSLGPQVHSVAVGVAIDDATTLGAIRDLRTQIVGLGGTSEERFHLQASFEDERAALLVLLYRRGDQWKLRNVAAGWADGLPAMVSAFGIDVSD</sequence>